<dbReference type="PATRIC" id="fig|1619052.3.peg.232"/>
<dbReference type="EMBL" id="LCEK01000009">
    <property type="protein sequence ID" value="KKS72390.1"/>
    <property type="molecule type" value="Genomic_DNA"/>
</dbReference>
<accession>A0A0G1BG50</accession>
<feature type="transmembrane region" description="Helical" evidence="1">
    <location>
        <begin position="268"/>
        <end position="288"/>
    </location>
</feature>
<feature type="transmembrane region" description="Helical" evidence="1">
    <location>
        <begin position="83"/>
        <end position="110"/>
    </location>
</feature>
<feature type="transmembrane region" description="Helical" evidence="1">
    <location>
        <begin position="182"/>
        <end position="208"/>
    </location>
</feature>
<proteinExistence type="predicted"/>
<protein>
    <submittedName>
        <fullName evidence="2">Uncharacterized protein</fullName>
    </submittedName>
</protein>
<evidence type="ECO:0000313" key="3">
    <source>
        <dbReference type="Proteomes" id="UP000033867"/>
    </source>
</evidence>
<gene>
    <name evidence="2" type="ORF">UV42_C0009G0007</name>
</gene>
<feature type="transmembrane region" description="Helical" evidence="1">
    <location>
        <begin position="35"/>
        <end position="55"/>
    </location>
</feature>
<dbReference type="AlphaFoldDB" id="A0A0G1BG50"/>
<sequence>MPPAPPLRKLLGPSFILLGLGLGSGEIILWPYLSANWGLGIAWGAFLGIFFQFFINMEIERYSLARGESVFIGLARRWKWVPFWLMFSTIVSFGWPGIIASSATLFAYVFGGDPTVIGIIFLMLIGIILSTGKYIYTTVESFSKLIILIGVPAICVLTFFFADISQAKELLQGLIGKGNGYWFLPVGIPLASFLAAFAFSGAAGNLNLAQSSYIREKGYGMGSFMEKVKSLFSGKKQHVDLEGFEFDPTEENMKQFSAWWKQVNKEHFLVFFLTGVITVLLLILLSYATTYGSVDNAQGIHFVINEAIAIGKGTFPLLGTLFAVLMAIMLFSTQFTVLDSTSRIISENYAATKLGKSIAHPLSRYYYIFLWTQISFGIIVFLFGLTEPLTLLIISAVLNAFCMFVHIALVNVLNIKELPKEIQASIGRKVVLLIAFLFFGIFSAITLWDKLF</sequence>
<reference evidence="2 3" key="1">
    <citation type="journal article" date="2015" name="Nature">
        <title>rRNA introns, odd ribosomes, and small enigmatic genomes across a large radiation of phyla.</title>
        <authorList>
            <person name="Brown C.T."/>
            <person name="Hug L.A."/>
            <person name="Thomas B.C."/>
            <person name="Sharon I."/>
            <person name="Castelle C.J."/>
            <person name="Singh A."/>
            <person name="Wilkins M.J."/>
            <person name="Williams K.H."/>
            <person name="Banfield J.F."/>
        </authorList>
    </citation>
    <scope>NUCLEOTIDE SEQUENCE [LARGE SCALE GENOMIC DNA]</scope>
</reference>
<feature type="transmembrane region" description="Helical" evidence="1">
    <location>
        <begin position="430"/>
        <end position="448"/>
    </location>
</feature>
<evidence type="ECO:0000313" key="2">
    <source>
        <dbReference type="EMBL" id="KKS72390.1"/>
    </source>
</evidence>
<feature type="transmembrane region" description="Helical" evidence="1">
    <location>
        <begin position="315"/>
        <end position="338"/>
    </location>
</feature>
<organism evidence="2 3">
    <name type="scientific">Candidatus Magasanikbacteria bacterium GW2011_GWE2_42_7</name>
    <dbReference type="NCBI Taxonomy" id="1619052"/>
    <lineage>
        <taxon>Bacteria</taxon>
        <taxon>Candidatus Magasanikiibacteriota</taxon>
    </lineage>
</organism>
<dbReference type="Proteomes" id="UP000033867">
    <property type="component" value="Unassembled WGS sequence"/>
</dbReference>
<evidence type="ECO:0000256" key="1">
    <source>
        <dbReference type="SAM" id="Phobius"/>
    </source>
</evidence>
<feature type="transmembrane region" description="Helical" evidence="1">
    <location>
        <begin position="145"/>
        <end position="162"/>
    </location>
</feature>
<keyword evidence="1" id="KW-0472">Membrane</keyword>
<feature type="transmembrane region" description="Helical" evidence="1">
    <location>
        <begin position="116"/>
        <end position="136"/>
    </location>
</feature>
<name>A0A0G1BG50_9BACT</name>
<keyword evidence="1" id="KW-0812">Transmembrane</keyword>
<dbReference type="NCBIfam" id="NF037982">
    <property type="entry name" value="Nramp_1"/>
    <property type="match status" value="1"/>
</dbReference>
<comment type="caution">
    <text evidence="2">The sequence shown here is derived from an EMBL/GenBank/DDBJ whole genome shotgun (WGS) entry which is preliminary data.</text>
</comment>
<feature type="transmembrane region" description="Helical" evidence="1">
    <location>
        <begin position="365"/>
        <end position="385"/>
    </location>
</feature>
<feature type="transmembrane region" description="Helical" evidence="1">
    <location>
        <begin position="391"/>
        <end position="410"/>
    </location>
</feature>
<keyword evidence="1" id="KW-1133">Transmembrane helix</keyword>